<evidence type="ECO:0000256" key="12">
    <source>
        <dbReference type="ARBA" id="ARBA00038888"/>
    </source>
</evidence>
<name>A0A0N0BF94_9HYME</name>
<evidence type="ECO:0000256" key="3">
    <source>
        <dbReference type="ARBA" id="ARBA00010833"/>
    </source>
</evidence>
<evidence type="ECO:0000256" key="7">
    <source>
        <dbReference type="ARBA" id="ARBA00022968"/>
    </source>
</evidence>
<dbReference type="STRING" id="166423.A0A0N0BF94"/>
<keyword evidence="7" id="KW-0735">Signal-anchor</keyword>
<dbReference type="EMBL" id="KQ435812">
    <property type="protein sequence ID" value="KOX72748.1"/>
    <property type="molecule type" value="Genomic_DNA"/>
</dbReference>
<keyword evidence="11 13" id="KW-0326">Glycosidase</keyword>
<evidence type="ECO:0000256" key="4">
    <source>
        <dbReference type="ARBA" id="ARBA00022692"/>
    </source>
</evidence>
<sequence>MNMQKKQSFFKCPYKFLYAFILHTIICICNHEEKYIEDSPLDKLFLDMGHRMAKNKIHDKFAKLKTKTVTPKKENKFKMSMLNMSVTVLCIAIATWFSYRGYLETRVNTPYDVNKLVTASGLDVPDRYWGTYRSGIYFGLKTRDPHSLVTGLMWYFPHLLRQDRSGLRHWCEQNDRLDRYAWMEHDGRNFGVQEIVDNSAILTTTFVKRPGGKHGGDWTARISVTSEDKIRDGEEISLLFYTAIEENVKGWIKANLGDEKQLTGVEGNTQSLGSFIINLNMIHGTVEEHSFLAAVAPGLNVLKETVLHNLRIAFHKGSTKEYIVLAGDQIPLSIDGKKRDANFIATQITGKIPFEIEISYESGSFINRVDKLTGQNYDRALKTHRKLFDEKFEKVFKLKSKGYVEEEIEFAKMVLSNMIGSIGYFYGSSQVQSQYTKGPVPYWKAPLYTAVPSRSFFPRGFLWDEGFHGLLISAWDLEIELDIINHWFDLMNVEGWIPREMILGQEALAKVPEEFVTQVNTNANPPTFFLTLHFILKHKQEEVLEKHFQFFDNLYPRLQTWFNWFNTTQTGDIPSTYRWRGRDGTTNKELNPKTLTSGLDDYPRASHPNIDERHVDLRCWIAFAAHIIHQIGEMLNQPNNKYYETYQYLSDNSLLNKLHWSPNTQTYADFGLHTDKVLLRKVTPPPKSHAQPSETVRIVMEDPTLKYVDSSFGYVSLFPFILQIINPDSPQLGKVLQDLTNPDLLWTKHGLRSLAKISPFYMKYNTEHDAPYWRGAIWMNLNYLTVRATHYYSNIDGPYKEEAKKIYQNLRKNLIQNVFKQYKKTGYVWENYGDVHGEPKGSHPFTGWTSLVLLLMAEIY</sequence>
<dbReference type="AlphaFoldDB" id="A0A0N0BF94"/>
<evidence type="ECO:0000256" key="9">
    <source>
        <dbReference type="ARBA" id="ARBA00023136"/>
    </source>
</evidence>
<keyword evidence="6 13" id="KW-0256">Endoplasmic reticulum</keyword>
<feature type="region of interest" description="Disordered" evidence="14">
    <location>
        <begin position="576"/>
        <end position="602"/>
    </location>
</feature>
<dbReference type="OrthoDB" id="410058at2759"/>
<dbReference type="InterPro" id="IPR031631">
    <property type="entry name" value="Glyco_hydro_63N"/>
</dbReference>
<dbReference type="PANTHER" id="PTHR10412">
    <property type="entry name" value="MANNOSYL-OLIGOSACCHARIDE GLUCOSIDASE"/>
    <property type="match status" value="1"/>
</dbReference>
<evidence type="ECO:0000256" key="14">
    <source>
        <dbReference type="SAM" id="MobiDB-lite"/>
    </source>
</evidence>
<gene>
    <name evidence="17" type="ORF">WN51_00688</name>
</gene>
<dbReference type="EC" id="3.2.1.106" evidence="12 13"/>
<dbReference type="Pfam" id="PF03200">
    <property type="entry name" value="Glyco_hydro_63"/>
    <property type="match status" value="1"/>
</dbReference>
<dbReference type="PANTHER" id="PTHR10412:SF11">
    <property type="entry name" value="MANNOSYL-OLIGOSACCHARIDE GLUCOSIDASE"/>
    <property type="match status" value="1"/>
</dbReference>
<accession>A0A0N0BF94</accession>
<evidence type="ECO:0000259" key="16">
    <source>
        <dbReference type="Pfam" id="PF16923"/>
    </source>
</evidence>
<evidence type="ECO:0000256" key="10">
    <source>
        <dbReference type="ARBA" id="ARBA00023180"/>
    </source>
</evidence>
<dbReference type="FunFam" id="1.50.10.10:FF:000009">
    <property type="entry name" value="mannosyl-oligosaccharide glucosidase"/>
    <property type="match status" value="1"/>
</dbReference>
<keyword evidence="4 13" id="KW-0812">Transmembrane</keyword>
<dbReference type="Gene3D" id="2.70.98.110">
    <property type="entry name" value="Glycosyl hydrolase family 63, N-terminal domain"/>
    <property type="match status" value="1"/>
</dbReference>
<evidence type="ECO:0000313" key="18">
    <source>
        <dbReference type="Proteomes" id="UP000053105"/>
    </source>
</evidence>
<dbReference type="InterPro" id="IPR031335">
    <property type="entry name" value="Glyco_hydro_63_C"/>
</dbReference>
<feature type="domain" description="Glycosyl hydrolase family 63 N-terminal" evidence="16">
    <location>
        <begin position="128"/>
        <end position="286"/>
    </location>
</feature>
<feature type="transmembrane region" description="Helical" evidence="13">
    <location>
        <begin position="81"/>
        <end position="99"/>
    </location>
</feature>
<dbReference type="SUPFAM" id="SSF48208">
    <property type="entry name" value="Six-hairpin glycosidases"/>
    <property type="match status" value="1"/>
</dbReference>
<dbReference type="Proteomes" id="UP000053105">
    <property type="component" value="Unassembled WGS sequence"/>
</dbReference>
<dbReference type="InterPro" id="IPR038518">
    <property type="entry name" value="Glyco_hydro_63N_sf"/>
</dbReference>
<evidence type="ECO:0000256" key="2">
    <source>
        <dbReference type="ARBA" id="ARBA00004740"/>
    </source>
</evidence>
<feature type="compositionally biased region" description="Polar residues" evidence="14">
    <location>
        <begin position="587"/>
        <end position="597"/>
    </location>
</feature>
<proteinExistence type="inferred from homology"/>
<protein>
    <recommendedName>
        <fullName evidence="12 13">Mannosyl-oligosaccharide glucosidase</fullName>
        <ecNumber evidence="12 13">3.2.1.106</ecNumber>
    </recommendedName>
</protein>
<dbReference type="Gene3D" id="1.50.10.10">
    <property type="match status" value="1"/>
</dbReference>
<evidence type="ECO:0000256" key="5">
    <source>
        <dbReference type="ARBA" id="ARBA00022801"/>
    </source>
</evidence>
<organism evidence="17 18">
    <name type="scientific">Melipona quadrifasciata</name>
    <dbReference type="NCBI Taxonomy" id="166423"/>
    <lineage>
        <taxon>Eukaryota</taxon>
        <taxon>Metazoa</taxon>
        <taxon>Ecdysozoa</taxon>
        <taxon>Arthropoda</taxon>
        <taxon>Hexapoda</taxon>
        <taxon>Insecta</taxon>
        <taxon>Pterygota</taxon>
        <taxon>Neoptera</taxon>
        <taxon>Endopterygota</taxon>
        <taxon>Hymenoptera</taxon>
        <taxon>Apocrita</taxon>
        <taxon>Aculeata</taxon>
        <taxon>Apoidea</taxon>
        <taxon>Anthophila</taxon>
        <taxon>Apidae</taxon>
        <taxon>Melipona</taxon>
    </lineage>
</organism>
<dbReference type="GO" id="GO:0006487">
    <property type="term" value="P:protein N-linked glycosylation"/>
    <property type="evidence" value="ECO:0007669"/>
    <property type="project" value="UniProtKB-UniRule"/>
</dbReference>
<keyword evidence="18" id="KW-1185">Reference proteome</keyword>
<reference evidence="17 18" key="1">
    <citation type="submission" date="2015-07" db="EMBL/GenBank/DDBJ databases">
        <title>The genome of Melipona quadrifasciata.</title>
        <authorList>
            <person name="Pan H."/>
            <person name="Kapheim K."/>
        </authorList>
    </citation>
    <scope>NUCLEOTIDE SEQUENCE [LARGE SCALE GENOMIC DNA]</scope>
    <source>
        <strain evidence="17">0111107301</strain>
        <tissue evidence="17">Whole body</tissue>
    </source>
</reference>
<evidence type="ECO:0000259" key="15">
    <source>
        <dbReference type="Pfam" id="PF03200"/>
    </source>
</evidence>
<dbReference type="InterPro" id="IPR012341">
    <property type="entry name" value="6hp_glycosidase-like_sf"/>
</dbReference>
<comment type="subcellular location">
    <subcellularLocation>
        <location evidence="1 13">Endoplasmic reticulum membrane</location>
        <topology evidence="1 13">Single-pass type II membrane protein</topology>
    </subcellularLocation>
</comment>
<feature type="domain" description="Glycosyl hydrolase family 63 C-terminal" evidence="15">
    <location>
        <begin position="372"/>
        <end position="858"/>
    </location>
</feature>
<evidence type="ECO:0000313" key="17">
    <source>
        <dbReference type="EMBL" id="KOX72748.1"/>
    </source>
</evidence>
<dbReference type="GO" id="GO:0004573">
    <property type="term" value="F:Glc3Man9GlcNAc2 oligosaccharide glucosidase activity"/>
    <property type="evidence" value="ECO:0007669"/>
    <property type="project" value="UniProtKB-UniRule"/>
</dbReference>
<keyword evidence="10" id="KW-0325">Glycoprotein</keyword>
<comment type="catalytic activity">
    <reaction evidence="13">
        <text>N(4)-(alpha-D-Glc-(1-&gt;2)-alpha-D-Glc-(1-&gt;3)-alpha-D-Glc-(1-&gt;3)-alpha-D-Man-(1-&gt;2)-alpha-D-Man-(1-&gt;2)-alpha-D-Man-(1-&gt;3)-[alpha-D-Man-(1-&gt;2)-alpha-D-Man-(1-&gt;3)-[alpha-D-Man-(1-&gt;2)-alpha-D-Man-(1-&gt;6)]-alpha-D-Man-(1-&gt;6)]-beta-D-Man-(1-&gt;4)-beta-D-GlcNAc-(1-&gt;4)-beta-D-GlcNAc)-L-asparaginyl-[protein] + H2O = N(4)-(alpha-D-Glc-(1-&gt;3)-alpha-D-Glc-(1-&gt;3)-alpha-D-Man-(1-&gt;2)-alpha-D-Man-(1-&gt;2)-alpha-D-Man-(1-&gt;3)-[alpha-D-Man-(1-&gt;2)-alpha-D-Man-(1-&gt;3)-[alpha-D-Man-(1-&gt;2)-alpha-D-Man-(1-&gt;6)]-alpha-D-Man-(1-&gt;6)]-beta-D-Man-(1-&gt;4)-beta-D-GlcNAc-(1-&gt;4)-beta-D-GlcNAc)-L-asparaginyl-[protein] + beta-D-glucose</text>
        <dbReference type="Rhea" id="RHEA:55988"/>
        <dbReference type="Rhea" id="RHEA-COMP:12806"/>
        <dbReference type="Rhea" id="RHEA-COMP:14355"/>
        <dbReference type="ChEBI" id="CHEBI:15377"/>
        <dbReference type="ChEBI" id="CHEBI:15903"/>
        <dbReference type="ChEBI" id="CHEBI:59082"/>
        <dbReference type="ChEBI" id="CHEBI:132537"/>
        <dbReference type="EC" id="3.2.1.106"/>
    </reaction>
</comment>
<keyword evidence="5 13" id="KW-0378">Hydrolase</keyword>
<comment type="pathway">
    <text evidence="2">Glycan metabolism; N-glycan degradation.</text>
</comment>
<keyword evidence="8 13" id="KW-1133">Transmembrane helix</keyword>
<keyword evidence="9 13" id="KW-0472">Membrane</keyword>
<dbReference type="GO" id="GO:0005789">
    <property type="term" value="C:endoplasmic reticulum membrane"/>
    <property type="evidence" value="ECO:0007669"/>
    <property type="project" value="UniProtKB-SubCell"/>
</dbReference>
<evidence type="ECO:0000256" key="8">
    <source>
        <dbReference type="ARBA" id="ARBA00022989"/>
    </source>
</evidence>
<comment type="similarity">
    <text evidence="3 13">Belongs to the glycosyl hydrolase 63 family.</text>
</comment>
<evidence type="ECO:0000256" key="11">
    <source>
        <dbReference type="ARBA" id="ARBA00023295"/>
    </source>
</evidence>
<evidence type="ECO:0000256" key="13">
    <source>
        <dbReference type="RuleBase" id="RU368089"/>
    </source>
</evidence>
<evidence type="ECO:0000256" key="6">
    <source>
        <dbReference type="ARBA" id="ARBA00022824"/>
    </source>
</evidence>
<evidence type="ECO:0000256" key="1">
    <source>
        <dbReference type="ARBA" id="ARBA00004648"/>
    </source>
</evidence>
<dbReference type="InterPro" id="IPR008928">
    <property type="entry name" value="6-hairpin_glycosidase_sf"/>
</dbReference>
<comment type="function">
    <text evidence="13">Cleaves the distal alpha 1,2-linked glucose residue from the Glc(3)Man(9)GlcNAc(2) oligosaccharide precursor.</text>
</comment>
<dbReference type="InterPro" id="IPR004888">
    <property type="entry name" value="Glycoside_hydrolase_63"/>
</dbReference>
<dbReference type="Pfam" id="PF16923">
    <property type="entry name" value="Glyco_hydro_63N"/>
    <property type="match status" value="1"/>
</dbReference>
<dbReference type="GO" id="GO:0009311">
    <property type="term" value="P:oligosaccharide metabolic process"/>
    <property type="evidence" value="ECO:0007669"/>
    <property type="project" value="UniProtKB-UniRule"/>
</dbReference>